<dbReference type="OrthoDB" id="5512587at2"/>
<evidence type="ECO:0000313" key="3">
    <source>
        <dbReference type="Proteomes" id="UP000199400"/>
    </source>
</evidence>
<protein>
    <submittedName>
        <fullName evidence="2">Uncharacterized protein</fullName>
    </submittedName>
</protein>
<feature type="compositionally biased region" description="Basic and acidic residues" evidence="1">
    <location>
        <begin position="7"/>
        <end position="56"/>
    </location>
</feature>
<evidence type="ECO:0000313" key="2">
    <source>
        <dbReference type="EMBL" id="SFE06088.1"/>
    </source>
</evidence>
<dbReference type="AlphaFoldDB" id="A0A1I1XHJ2"/>
<name>A0A1I1XHJ2_9BACT</name>
<sequence>MHRLEARRRGPDRGRDRERDDRERDDRGRDDRGRDDRGRDDRGHHDQARRSGRDGPGETGPGPGNCPANGSFFCSEPFDCPDDSEFCGGLFSAFDASGCLRATCRDDSDCAPDERCFAASDWGGCVSSNFECEEFDRGECGCSSTDDCEGRYCVPRADSPPALCPAFDTVEACLAAQCHAFEFDGVLLTLTGDTCTCTPGQQLCVWQPNDATGAGGDPSAMFKVETGEVMVFSATYTEPPLGWESCSDPSAPPACACFTPGETPCE</sequence>
<dbReference type="Proteomes" id="UP000199400">
    <property type="component" value="Unassembled WGS sequence"/>
</dbReference>
<reference evidence="3" key="1">
    <citation type="submission" date="2016-10" db="EMBL/GenBank/DDBJ databases">
        <authorList>
            <person name="Varghese N."/>
            <person name="Submissions S."/>
        </authorList>
    </citation>
    <scope>NUCLEOTIDE SEQUENCE [LARGE SCALE GENOMIC DNA]</scope>
    <source>
        <strain evidence="3">ATCC 25963</strain>
    </source>
</reference>
<organism evidence="2 3">
    <name type="scientific">Nannocystis exedens</name>
    <dbReference type="NCBI Taxonomy" id="54"/>
    <lineage>
        <taxon>Bacteria</taxon>
        <taxon>Pseudomonadati</taxon>
        <taxon>Myxococcota</taxon>
        <taxon>Polyangia</taxon>
        <taxon>Nannocystales</taxon>
        <taxon>Nannocystaceae</taxon>
        <taxon>Nannocystis</taxon>
    </lineage>
</organism>
<keyword evidence="3" id="KW-1185">Reference proteome</keyword>
<dbReference type="EMBL" id="FOMX01000008">
    <property type="protein sequence ID" value="SFE06088.1"/>
    <property type="molecule type" value="Genomic_DNA"/>
</dbReference>
<proteinExistence type="predicted"/>
<feature type="region of interest" description="Disordered" evidence="1">
    <location>
        <begin position="1"/>
        <end position="62"/>
    </location>
</feature>
<accession>A0A1I1XHJ2</accession>
<evidence type="ECO:0000256" key="1">
    <source>
        <dbReference type="SAM" id="MobiDB-lite"/>
    </source>
</evidence>
<gene>
    <name evidence="2" type="ORF">SAMN02745121_02819</name>
</gene>